<dbReference type="PROSITE" id="PS51257">
    <property type="entry name" value="PROKAR_LIPOPROTEIN"/>
    <property type="match status" value="1"/>
</dbReference>
<reference evidence="7 8" key="1">
    <citation type="submission" date="2024-09" db="EMBL/GenBank/DDBJ databases">
        <authorList>
            <person name="Sun Q."/>
            <person name="Mori K."/>
        </authorList>
    </citation>
    <scope>NUCLEOTIDE SEQUENCE [LARGE SCALE GENOMIC DNA]</scope>
    <source>
        <strain evidence="7 8">CCM 4839</strain>
    </source>
</reference>
<evidence type="ECO:0000256" key="5">
    <source>
        <dbReference type="SAM" id="MobiDB-lite"/>
    </source>
</evidence>
<evidence type="ECO:0000256" key="6">
    <source>
        <dbReference type="SAM" id="SignalP"/>
    </source>
</evidence>
<dbReference type="CDD" id="cd13585">
    <property type="entry name" value="PBP2_TMBP_like"/>
    <property type="match status" value="1"/>
</dbReference>
<protein>
    <submittedName>
        <fullName evidence="7">ABC transporter substrate-binding protein</fullName>
    </submittedName>
</protein>
<dbReference type="EMBL" id="JBHLVF010000010">
    <property type="protein sequence ID" value="MFC0391265.1"/>
    <property type="molecule type" value="Genomic_DNA"/>
</dbReference>
<gene>
    <name evidence="7" type="ORF">ACFFJ8_07725</name>
</gene>
<evidence type="ECO:0000256" key="2">
    <source>
        <dbReference type="ARBA" id="ARBA00008520"/>
    </source>
</evidence>
<feature type="region of interest" description="Disordered" evidence="5">
    <location>
        <begin position="27"/>
        <end position="63"/>
    </location>
</feature>
<dbReference type="PANTHER" id="PTHR43649">
    <property type="entry name" value="ARABINOSE-BINDING PROTEIN-RELATED"/>
    <property type="match status" value="1"/>
</dbReference>
<dbReference type="Pfam" id="PF01547">
    <property type="entry name" value="SBP_bac_1"/>
    <property type="match status" value="1"/>
</dbReference>
<organism evidence="7 8">
    <name type="scientific">Paenibacillus mendelii</name>
    <dbReference type="NCBI Taxonomy" id="206163"/>
    <lineage>
        <taxon>Bacteria</taxon>
        <taxon>Bacillati</taxon>
        <taxon>Bacillota</taxon>
        <taxon>Bacilli</taxon>
        <taxon>Bacillales</taxon>
        <taxon>Paenibacillaceae</taxon>
        <taxon>Paenibacillus</taxon>
    </lineage>
</organism>
<feature type="compositionally biased region" description="Basic and acidic residues" evidence="5">
    <location>
        <begin position="49"/>
        <end position="63"/>
    </location>
</feature>
<keyword evidence="8" id="KW-1185">Reference proteome</keyword>
<feature type="signal peptide" evidence="6">
    <location>
        <begin position="1"/>
        <end position="22"/>
    </location>
</feature>
<comment type="similarity">
    <text evidence="2">Belongs to the bacterial solute-binding protein 1 family.</text>
</comment>
<evidence type="ECO:0000256" key="3">
    <source>
        <dbReference type="ARBA" id="ARBA00022448"/>
    </source>
</evidence>
<feature type="chain" id="PRO_5046123100" evidence="6">
    <location>
        <begin position="23"/>
        <end position="457"/>
    </location>
</feature>
<dbReference type="InterPro" id="IPR050490">
    <property type="entry name" value="Bact_solute-bd_prot1"/>
</dbReference>
<comment type="subcellular location">
    <subcellularLocation>
        <location evidence="1">Cell envelope</location>
    </subcellularLocation>
</comment>
<keyword evidence="3" id="KW-0813">Transport</keyword>
<dbReference type="Proteomes" id="UP001589818">
    <property type="component" value="Unassembled WGS sequence"/>
</dbReference>
<evidence type="ECO:0000313" key="7">
    <source>
        <dbReference type="EMBL" id="MFC0391265.1"/>
    </source>
</evidence>
<evidence type="ECO:0000313" key="8">
    <source>
        <dbReference type="Proteomes" id="UP001589818"/>
    </source>
</evidence>
<dbReference type="PANTHER" id="PTHR43649:SF31">
    <property type="entry name" value="SN-GLYCEROL-3-PHOSPHATE-BINDING PERIPLASMIC PROTEIN UGPB"/>
    <property type="match status" value="1"/>
</dbReference>
<name>A0ABV6J5W5_9BACL</name>
<dbReference type="RefSeq" id="WP_204818088.1">
    <property type="nucleotide sequence ID" value="NZ_JANHOF010000004.1"/>
</dbReference>
<feature type="compositionally biased region" description="Low complexity" evidence="5">
    <location>
        <begin position="28"/>
        <end position="48"/>
    </location>
</feature>
<dbReference type="InterPro" id="IPR006059">
    <property type="entry name" value="SBP"/>
</dbReference>
<dbReference type="Gene3D" id="3.40.190.10">
    <property type="entry name" value="Periplasmic binding protein-like II"/>
    <property type="match status" value="1"/>
</dbReference>
<evidence type="ECO:0000256" key="4">
    <source>
        <dbReference type="ARBA" id="ARBA00022729"/>
    </source>
</evidence>
<accession>A0ABV6J5W5</accession>
<keyword evidence="4 6" id="KW-0732">Signal</keyword>
<evidence type="ECO:0000256" key="1">
    <source>
        <dbReference type="ARBA" id="ARBA00004196"/>
    </source>
</evidence>
<dbReference type="SUPFAM" id="SSF53850">
    <property type="entry name" value="Periplasmic binding protein-like II"/>
    <property type="match status" value="1"/>
</dbReference>
<sequence length="457" mass="49863">MQTITRKSLLIALVAIIAFTLAACSSGNSKNEPPTNTPPNNSNTNEPTNTDKEPEPPAEKKDPVELTVGSFGSESEQKSVEDWFAVFQKTHPHVTLKYMALEGDPANTAISMAASGNMPDVVWLSDGHVRTFYEQGIVAPLNDAFDRMGVDLNDVNPAMLSYGAIEGNYYFAPRDLSHMVVFANKTLLEQESITMPADGWTWDQFVDIVKQVTKKNDAGETMQYGVDFNFNWLPNYIAFSQAAGGDYLNRETMKVQFSDPKVIEGLNMYANLIKEGYAFNPFSGSPNTFHEGKIAFYFGVRPHANSVKDAAKAKNFQWDLVTLPVTPVKYAVGSGTSGYAANAKSKHLEEATDFVASLLTPEAHKAFGLAGNAVPLLKSLVSDPYWRNIPEAGKNDDVYVAHPENDVGRDTDVLLPAAAGTKIVGLLGDAFSKYLNGQTSIEDALRAVDEQVNALIK</sequence>
<proteinExistence type="inferred from homology"/>
<comment type="caution">
    <text evidence="7">The sequence shown here is derived from an EMBL/GenBank/DDBJ whole genome shotgun (WGS) entry which is preliminary data.</text>
</comment>